<evidence type="ECO:0000256" key="2">
    <source>
        <dbReference type="ARBA" id="ARBA00001911"/>
    </source>
</evidence>
<dbReference type="EMBL" id="JADEXG010000010">
    <property type="protein sequence ID" value="MBE9076933.1"/>
    <property type="molecule type" value="Genomic_DNA"/>
</dbReference>
<protein>
    <recommendedName>
        <fullName evidence="6 10">UDP-glucose 4-epimerase</fullName>
        <ecNumber evidence="5 10">5.1.3.2</ecNumber>
    </recommendedName>
</protein>
<comment type="cofactor">
    <cofactor evidence="2 10">
        <name>NAD(+)</name>
        <dbReference type="ChEBI" id="CHEBI:57540"/>
    </cofactor>
</comment>
<dbReference type="AlphaFoldDB" id="A0A8J7AG67"/>
<dbReference type="UniPathway" id="UPA00214"/>
<comment type="similarity">
    <text evidence="4 10">Belongs to the NAD(P)-dependent epimerase/dehydratase family.</text>
</comment>
<dbReference type="InterPro" id="IPR001509">
    <property type="entry name" value="Epimerase_deHydtase"/>
</dbReference>
<dbReference type="InterPro" id="IPR036291">
    <property type="entry name" value="NAD(P)-bd_dom_sf"/>
</dbReference>
<evidence type="ECO:0000256" key="1">
    <source>
        <dbReference type="ARBA" id="ARBA00000083"/>
    </source>
</evidence>
<evidence type="ECO:0000256" key="10">
    <source>
        <dbReference type="RuleBase" id="RU366046"/>
    </source>
</evidence>
<feature type="domain" description="NAD-dependent epimerase/dehydratase" evidence="12">
    <location>
        <begin position="8"/>
        <end position="258"/>
    </location>
</feature>
<dbReference type="GO" id="GO:0033499">
    <property type="term" value="P:galactose catabolic process via UDP-galactose, Leloir pathway"/>
    <property type="evidence" value="ECO:0007669"/>
    <property type="project" value="TreeGrafter"/>
</dbReference>
<keyword evidence="8 10" id="KW-0413">Isomerase</keyword>
<comment type="catalytic activity">
    <reaction evidence="1 10">
        <text>UDP-alpha-D-glucose = UDP-alpha-D-galactose</text>
        <dbReference type="Rhea" id="RHEA:22168"/>
        <dbReference type="ChEBI" id="CHEBI:58885"/>
        <dbReference type="ChEBI" id="CHEBI:66914"/>
        <dbReference type="EC" id="5.1.3.2"/>
    </reaction>
</comment>
<evidence type="ECO:0000313" key="14">
    <source>
        <dbReference type="Proteomes" id="UP000636505"/>
    </source>
</evidence>
<keyword evidence="7 10" id="KW-0520">NAD</keyword>
<sequence length="359" mass="39401">MIQSQPAVLVTGGAGYIGSHVVKALQTKGYSVIILDSLVYGHRDIVEQVLQAELVVGDICDRALLDHLFATREIVAVMHFAAYAYVGESVTNPAKYYRNNVAGTLTLLEAMVAASVKKLVFSSTCATYGIPKQVPIPETHPQAPINPYGTSKLIVEQMLADFDAAYGLKSVCFRYFNAAGADPEGQLGEDHSPEPHLIPLVLLTALGQRDSISIFGDRYPTPDGTCIRDYIHVCDLADAHLLGLEYLLEQDTSQTFNLSNGSGFSVRAVIDTVQRVTQRELTVQICPARAGDPPILVGSCDRAREILGWQPQFPQLETMLHHAWAWHQKRHKSHVNGPRRKLEKTSHRELVSASAAGRH</sequence>
<evidence type="ECO:0000256" key="3">
    <source>
        <dbReference type="ARBA" id="ARBA00004947"/>
    </source>
</evidence>
<dbReference type="CDD" id="cd05247">
    <property type="entry name" value="UDP_G4E_1_SDR_e"/>
    <property type="match status" value="1"/>
</dbReference>
<evidence type="ECO:0000256" key="5">
    <source>
        <dbReference type="ARBA" id="ARBA00013189"/>
    </source>
</evidence>
<keyword evidence="9 10" id="KW-0119">Carbohydrate metabolism</keyword>
<accession>A0A8J7AG67</accession>
<comment type="caution">
    <text evidence="13">The sequence shown here is derived from an EMBL/GenBank/DDBJ whole genome shotgun (WGS) entry which is preliminary data.</text>
</comment>
<dbReference type="GO" id="GO:0003978">
    <property type="term" value="F:UDP-glucose 4-epimerase activity"/>
    <property type="evidence" value="ECO:0007669"/>
    <property type="project" value="UniProtKB-UniRule"/>
</dbReference>
<name>A0A8J7AG67_9CYAN</name>
<dbReference type="PANTHER" id="PTHR43725">
    <property type="entry name" value="UDP-GLUCOSE 4-EPIMERASE"/>
    <property type="match status" value="1"/>
</dbReference>
<comment type="pathway">
    <text evidence="3 10">Carbohydrate metabolism; galactose metabolism.</text>
</comment>
<evidence type="ECO:0000259" key="12">
    <source>
        <dbReference type="Pfam" id="PF01370"/>
    </source>
</evidence>
<evidence type="ECO:0000256" key="8">
    <source>
        <dbReference type="ARBA" id="ARBA00023235"/>
    </source>
</evidence>
<dbReference type="SUPFAM" id="SSF51735">
    <property type="entry name" value="NAD(P)-binding Rossmann-fold domains"/>
    <property type="match status" value="1"/>
</dbReference>
<gene>
    <name evidence="13" type="primary">galE</name>
    <name evidence="13" type="ORF">IQ241_06425</name>
</gene>
<evidence type="ECO:0000256" key="9">
    <source>
        <dbReference type="ARBA" id="ARBA00023277"/>
    </source>
</evidence>
<dbReference type="Pfam" id="PF01370">
    <property type="entry name" value="Epimerase"/>
    <property type="match status" value="1"/>
</dbReference>
<evidence type="ECO:0000256" key="7">
    <source>
        <dbReference type="ARBA" id="ARBA00023027"/>
    </source>
</evidence>
<evidence type="ECO:0000256" key="4">
    <source>
        <dbReference type="ARBA" id="ARBA00007637"/>
    </source>
</evidence>
<dbReference type="Gene3D" id="3.90.25.10">
    <property type="entry name" value="UDP-galactose 4-epimerase, domain 1"/>
    <property type="match status" value="1"/>
</dbReference>
<dbReference type="InterPro" id="IPR005886">
    <property type="entry name" value="UDP_G4E"/>
</dbReference>
<keyword evidence="14" id="KW-1185">Reference proteome</keyword>
<dbReference type="NCBIfam" id="TIGR01179">
    <property type="entry name" value="galE"/>
    <property type="match status" value="1"/>
</dbReference>
<evidence type="ECO:0000256" key="6">
    <source>
        <dbReference type="ARBA" id="ARBA00018569"/>
    </source>
</evidence>
<evidence type="ECO:0000256" key="11">
    <source>
        <dbReference type="SAM" id="MobiDB-lite"/>
    </source>
</evidence>
<dbReference type="Proteomes" id="UP000636505">
    <property type="component" value="Unassembled WGS sequence"/>
</dbReference>
<feature type="region of interest" description="Disordered" evidence="11">
    <location>
        <begin position="331"/>
        <end position="359"/>
    </location>
</feature>
<reference evidence="13" key="1">
    <citation type="submission" date="2020-10" db="EMBL/GenBank/DDBJ databases">
        <authorList>
            <person name="Castelo-Branco R."/>
            <person name="Eusebio N."/>
            <person name="Adriana R."/>
            <person name="Vieira A."/>
            <person name="Brugerolle De Fraissinette N."/>
            <person name="Rezende De Castro R."/>
            <person name="Schneider M.P."/>
            <person name="Vasconcelos V."/>
            <person name="Leao P.N."/>
        </authorList>
    </citation>
    <scope>NUCLEOTIDE SEQUENCE</scope>
    <source>
        <strain evidence="13">LEGE 07310</strain>
    </source>
</reference>
<comment type="subunit">
    <text evidence="10">Homodimer.</text>
</comment>
<dbReference type="PANTHER" id="PTHR43725:SF53">
    <property type="entry name" value="UDP-ARABINOSE 4-EPIMERASE 1"/>
    <property type="match status" value="1"/>
</dbReference>
<evidence type="ECO:0000313" key="13">
    <source>
        <dbReference type="EMBL" id="MBE9076933.1"/>
    </source>
</evidence>
<feature type="compositionally biased region" description="Basic residues" evidence="11">
    <location>
        <begin position="331"/>
        <end position="342"/>
    </location>
</feature>
<proteinExistence type="inferred from homology"/>
<dbReference type="EC" id="5.1.3.2" evidence="5 10"/>
<dbReference type="Gene3D" id="3.40.50.720">
    <property type="entry name" value="NAD(P)-binding Rossmann-like Domain"/>
    <property type="match status" value="1"/>
</dbReference>
<organism evidence="13 14">
    <name type="scientific">Vasconcelosia minhoensis LEGE 07310</name>
    <dbReference type="NCBI Taxonomy" id="915328"/>
    <lineage>
        <taxon>Bacteria</taxon>
        <taxon>Bacillati</taxon>
        <taxon>Cyanobacteriota</taxon>
        <taxon>Cyanophyceae</taxon>
        <taxon>Nodosilineales</taxon>
        <taxon>Cymatolegaceae</taxon>
        <taxon>Vasconcelosia</taxon>
        <taxon>Vasconcelosia minhoensis</taxon>
    </lineage>
</organism>
<dbReference type="RefSeq" id="WP_193905594.1">
    <property type="nucleotide sequence ID" value="NZ_JADEXG010000010.1"/>
</dbReference>